<dbReference type="EMBL" id="UINC01009754">
    <property type="protein sequence ID" value="SVA43675.1"/>
    <property type="molecule type" value="Genomic_DNA"/>
</dbReference>
<dbReference type="GO" id="GO:0005829">
    <property type="term" value="C:cytosol"/>
    <property type="evidence" value="ECO:0007669"/>
    <property type="project" value="TreeGrafter"/>
</dbReference>
<dbReference type="PANTHER" id="PTHR30137:SF16">
    <property type="entry name" value="BLL0895 PROTEIN"/>
    <property type="match status" value="1"/>
</dbReference>
<dbReference type="GO" id="GO:0004497">
    <property type="term" value="F:monooxygenase activity"/>
    <property type="evidence" value="ECO:0007669"/>
    <property type="project" value="UniProtKB-KW"/>
</dbReference>
<evidence type="ECO:0000313" key="5">
    <source>
        <dbReference type="EMBL" id="SVA43675.1"/>
    </source>
</evidence>
<dbReference type="InterPro" id="IPR036661">
    <property type="entry name" value="Luciferase-like_sf"/>
</dbReference>
<evidence type="ECO:0000256" key="1">
    <source>
        <dbReference type="ARBA" id="ARBA00022630"/>
    </source>
</evidence>
<protein>
    <recommendedName>
        <fullName evidence="4">Luciferase-like domain-containing protein</fullName>
    </recommendedName>
</protein>
<dbReference type="Pfam" id="PF00296">
    <property type="entry name" value="Bac_luciferase"/>
    <property type="match status" value="1"/>
</dbReference>
<dbReference type="PANTHER" id="PTHR30137">
    <property type="entry name" value="LUCIFERASE-LIKE MONOOXYGENASE"/>
    <property type="match status" value="1"/>
</dbReference>
<dbReference type="Gene3D" id="3.20.20.30">
    <property type="entry name" value="Luciferase-like domain"/>
    <property type="match status" value="1"/>
</dbReference>
<evidence type="ECO:0000256" key="2">
    <source>
        <dbReference type="ARBA" id="ARBA00023002"/>
    </source>
</evidence>
<dbReference type="GO" id="GO:0016705">
    <property type="term" value="F:oxidoreductase activity, acting on paired donors, with incorporation or reduction of molecular oxygen"/>
    <property type="evidence" value="ECO:0007669"/>
    <property type="project" value="InterPro"/>
</dbReference>
<evidence type="ECO:0000256" key="3">
    <source>
        <dbReference type="ARBA" id="ARBA00023033"/>
    </source>
</evidence>
<evidence type="ECO:0000259" key="4">
    <source>
        <dbReference type="Pfam" id="PF00296"/>
    </source>
</evidence>
<feature type="domain" description="Luciferase-like" evidence="4">
    <location>
        <begin position="1"/>
        <end position="320"/>
    </location>
</feature>
<organism evidence="5">
    <name type="scientific">marine metagenome</name>
    <dbReference type="NCBI Taxonomy" id="408172"/>
    <lineage>
        <taxon>unclassified sequences</taxon>
        <taxon>metagenomes</taxon>
        <taxon>ecological metagenomes</taxon>
    </lineage>
</organism>
<sequence>MKLGFFTMPIHPVGRDYSQTLREDRELAILADQLGFVDGFFGEHFTDAAENITSSLIFVAWLLEATERIRLGTGTLNLPNHHPARLAAEVAMVDNMAKGRFLMGISPGGLPSDAEAMGNLDRDRNAMFLECINQVLEIWASEPPYNIRGEYWNVDIDRTQIPDIGQGRILRPYQKPHPPIVVTAVAPFSKGVAAAAARGWDPISANFLQPKWVKTHWPQYEEGCLTGNRVADPANWRVAKSIFVADTEEKARTYALAEDGPYYYYYRSLFTKLVKAGRANLFKTDQNQADEDLDLDTIVRQLVIFGTPRSVTDQLLGFREEVGPFGTLLYAGHDWQDRELAIRSMELMATDVIPAINTAVGE</sequence>
<proteinExistence type="predicted"/>
<keyword evidence="1" id="KW-0285">Flavoprotein</keyword>
<reference evidence="5" key="1">
    <citation type="submission" date="2018-05" db="EMBL/GenBank/DDBJ databases">
        <authorList>
            <person name="Lanie J.A."/>
            <person name="Ng W.-L."/>
            <person name="Kazmierczak K.M."/>
            <person name="Andrzejewski T.M."/>
            <person name="Davidsen T.M."/>
            <person name="Wayne K.J."/>
            <person name="Tettelin H."/>
            <person name="Glass J.I."/>
            <person name="Rusch D."/>
            <person name="Podicherti R."/>
            <person name="Tsui H.-C.T."/>
            <person name="Winkler M.E."/>
        </authorList>
    </citation>
    <scope>NUCLEOTIDE SEQUENCE</scope>
</reference>
<name>A0A381VTR6_9ZZZZ</name>
<gene>
    <name evidence="5" type="ORF">METZ01_LOCUS96529</name>
</gene>
<dbReference type="AlphaFoldDB" id="A0A381VTR6"/>
<dbReference type="SUPFAM" id="SSF51679">
    <property type="entry name" value="Bacterial luciferase-like"/>
    <property type="match status" value="1"/>
</dbReference>
<keyword evidence="2" id="KW-0560">Oxidoreductase</keyword>
<keyword evidence="3" id="KW-0503">Monooxygenase</keyword>
<dbReference type="InterPro" id="IPR050766">
    <property type="entry name" value="Bact_Lucif_Oxidored"/>
</dbReference>
<accession>A0A381VTR6</accession>
<dbReference type="InterPro" id="IPR011251">
    <property type="entry name" value="Luciferase-like_dom"/>
</dbReference>